<dbReference type="SUPFAM" id="SSF51735">
    <property type="entry name" value="NAD(P)-binding Rossmann-fold domains"/>
    <property type="match status" value="1"/>
</dbReference>
<dbReference type="RefSeq" id="WP_109606038.1">
    <property type="nucleotide sequence ID" value="NZ_QGGI01000020.1"/>
</dbReference>
<dbReference type="Gene3D" id="3.40.50.720">
    <property type="entry name" value="NAD(P)-binding Rossmann-like Domain"/>
    <property type="match status" value="1"/>
</dbReference>
<dbReference type="Pfam" id="PF16363">
    <property type="entry name" value="GDP_Man_Dehyd"/>
    <property type="match status" value="1"/>
</dbReference>
<reference evidence="2 3" key="1">
    <citation type="submission" date="2018-05" db="EMBL/GenBank/DDBJ databases">
        <title>Genomic Encyclopedia of Type Strains, Phase IV (KMG-IV): sequencing the most valuable type-strain genomes for metagenomic binning, comparative biology and taxonomic classification.</title>
        <authorList>
            <person name="Goeker M."/>
        </authorList>
    </citation>
    <scope>NUCLEOTIDE SEQUENCE [LARGE SCALE GENOMIC DNA]</scope>
    <source>
        <strain evidence="2 3">DSM 24906</strain>
    </source>
</reference>
<protein>
    <submittedName>
        <fullName evidence="2">GDP-mannose 4,6-dehydratase</fullName>
    </submittedName>
</protein>
<organism evidence="2 3">
    <name type="scientific">Oceanotoga teriensis</name>
    <dbReference type="NCBI Taxonomy" id="515440"/>
    <lineage>
        <taxon>Bacteria</taxon>
        <taxon>Thermotogati</taxon>
        <taxon>Thermotogota</taxon>
        <taxon>Thermotogae</taxon>
        <taxon>Petrotogales</taxon>
        <taxon>Petrotogaceae</taxon>
        <taxon>Oceanotoga</taxon>
    </lineage>
</organism>
<keyword evidence="3" id="KW-1185">Reference proteome</keyword>
<dbReference type="AlphaFoldDB" id="A0AA45HHV6"/>
<dbReference type="InterPro" id="IPR026390">
    <property type="entry name" value="LegB-like"/>
</dbReference>
<dbReference type="Proteomes" id="UP000245921">
    <property type="component" value="Unassembled WGS sequence"/>
</dbReference>
<evidence type="ECO:0000259" key="1">
    <source>
        <dbReference type="Pfam" id="PF16363"/>
    </source>
</evidence>
<dbReference type="GO" id="GO:0016831">
    <property type="term" value="F:carboxy-lyase activity"/>
    <property type="evidence" value="ECO:0007669"/>
    <property type="project" value="InterPro"/>
</dbReference>
<dbReference type="NCBIfam" id="TIGR04180">
    <property type="entry name" value="EDH_00030"/>
    <property type="match status" value="1"/>
</dbReference>
<gene>
    <name evidence="2" type="ORF">C7380_12035</name>
</gene>
<proteinExistence type="predicted"/>
<sequence length="323" mass="36321">MKVLVTGSEGFIGSHLTEQLVEKGYDVKGFVRYNSDNNWGWLENSKYKKDIEVYTGDLRDFDSVYDAVKDVEAVFHLGALIAIPYSYLSPMAYIKTNVEGTYNVLEAARKIGIKRVVQTSTSEIYGTAQYVPIDEKHPYNPQSPYAASKASADHLALSYYRSFGTPVTIVRPFNTYGPRQSARAIIPTIISQILAGKKQIKLGNLNPTRDLNYVKDTAAGFLEVGLNEKTIGDVYNLGTGKEISIGNLAEKIIKLTGKKVEIITDSQRLRPEKSEVERLLSNSDKSRNLTGWVPRYTLEEGLLETIEWIKNNLHYFKTDIYNV</sequence>
<name>A0AA45HHV6_9BACT</name>
<dbReference type="PANTHER" id="PTHR43000">
    <property type="entry name" value="DTDP-D-GLUCOSE 4,6-DEHYDRATASE-RELATED"/>
    <property type="match status" value="1"/>
</dbReference>
<feature type="domain" description="NAD(P)-binding" evidence="1">
    <location>
        <begin position="4"/>
        <end position="304"/>
    </location>
</feature>
<evidence type="ECO:0000313" key="2">
    <source>
        <dbReference type="EMBL" id="PWJ88097.1"/>
    </source>
</evidence>
<evidence type="ECO:0000313" key="3">
    <source>
        <dbReference type="Proteomes" id="UP000245921"/>
    </source>
</evidence>
<dbReference type="CDD" id="cd05257">
    <property type="entry name" value="Arna_like_SDR_e"/>
    <property type="match status" value="1"/>
</dbReference>
<comment type="caution">
    <text evidence="2">The sequence shown here is derived from an EMBL/GenBank/DDBJ whole genome shotgun (WGS) entry which is preliminary data.</text>
</comment>
<dbReference type="InterPro" id="IPR036291">
    <property type="entry name" value="NAD(P)-bd_dom_sf"/>
</dbReference>
<accession>A0AA45HHV6</accession>
<dbReference type="InterPro" id="IPR045869">
    <property type="entry name" value="Arna-like_SDR_e"/>
</dbReference>
<dbReference type="EMBL" id="QGGI01000020">
    <property type="protein sequence ID" value="PWJ88097.1"/>
    <property type="molecule type" value="Genomic_DNA"/>
</dbReference>
<dbReference type="InterPro" id="IPR016040">
    <property type="entry name" value="NAD(P)-bd_dom"/>
</dbReference>